<dbReference type="PROSITE" id="PS50830">
    <property type="entry name" value="TNASE_3"/>
    <property type="match status" value="1"/>
</dbReference>
<evidence type="ECO:0000259" key="4">
    <source>
        <dbReference type="PROSITE" id="PS50830"/>
    </source>
</evidence>
<dbReference type="Proteomes" id="UP001169862">
    <property type="component" value="Unassembled WGS sequence"/>
</dbReference>
<sequence>MSLTLALAMVVAIVDGDSIKVTDKQQNQYDVRLAYIDAPELSQPYGEMSKEILGSMITNERVTLRCPTQDASGEWVCIVWKEGYDTSRRMINKGGAWVDPTSDAGAAWYRDEQKARKAKKGLWSLPEEQRVLWSWKPTK</sequence>
<reference evidence="5" key="1">
    <citation type="submission" date="2023-07" db="EMBL/GenBank/DDBJ databases">
        <title>Genome content predicts the carbon catabolic preferences of heterotrophic bacteria.</title>
        <authorList>
            <person name="Gralka M."/>
        </authorList>
    </citation>
    <scope>NUCLEOTIDE SEQUENCE</scope>
    <source>
        <strain evidence="5">I2M16</strain>
    </source>
</reference>
<dbReference type="SUPFAM" id="SSF50199">
    <property type="entry name" value="Staphylococcal nuclease"/>
    <property type="match status" value="1"/>
</dbReference>
<accession>A0AAW7XGP1</accession>
<dbReference type="GO" id="GO:0004519">
    <property type="term" value="F:endonuclease activity"/>
    <property type="evidence" value="ECO:0007669"/>
    <property type="project" value="UniProtKB-KW"/>
</dbReference>
<dbReference type="Gene3D" id="2.40.50.90">
    <property type="match status" value="1"/>
</dbReference>
<dbReference type="GO" id="GO:0016787">
    <property type="term" value="F:hydrolase activity"/>
    <property type="evidence" value="ECO:0007669"/>
    <property type="project" value="UniProtKB-KW"/>
</dbReference>
<dbReference type="InterPro" id="IPR016071">
    <property type="entry name" value="Staphylococal_nuclease_OB-fold"/>
</dbReference>
<gene>
    <name evidence="5" type="ORF">Q4490_00555</name>
</gene>
<dbReference type="AlphaFoldDB" id="A0AAW7XGP1"/>
<keyword evidence="2" id="KW-0255">Endonuclease</keyword>
<evidence type="ECO:0000256" key="3">
    <source>
        <dbReference type="ARBA" id="ARBA00022801"/>
    </source>
</evidence>
<feature type="domain" description="TNase-like" evidence="4">
    <location>
        <begin position="4"/>
        <end position="125"/>
    </location>
</feature>
<dbReference type="Pfam" id="PF00565">
    <property type="entry name" value="SNase"/>
    <property type="match status" value="1"/>
</dbReference>
<evidence type="ECO:0000256" key="1">
    <source>
        <dbReference type="ARBA" id="ARBA00022722"/>
    </source>
</evidence>
<organism evidence="5 6">
    <name type="scientific">Neptunomonas phycophila</name>
    <dbReference type="NCBI Taxonomy" id="1572645"/>
    <lineage>
        <taxon>Bacteria</taxon>
        <taxon>Pseudomonadati</taxon>
        <taxon>Pseudomonadota</taxon>
        <taxon>Gammaproteobacteria</taxon>
        <taxon>Oceanospirillales</taxon>
        <taxon>Oceanospirillaceae</taxon>
        <taxon>Neptunomonas</taxon>
    </lineage>
</organism>
<dbReference type="EMBL" id="JAUOPG010000001">
    <property type="protein sequence ID" value="MDO6452040.1"/>
    <property type="molecule type" value="Genomic_DNA"/>
</dbReference>
<dbReference type="PANTHER" id="PTHR12302">
    <property type="entry name" value="EBNA2 BINDING PROTEIN P100"/>
    <property type="match status" value="1"/>
</dbReference>
<dbReference type="SMART" id="SM00318">
    <property type="entry name" value="SNc"/>
    <property type="match status" value="1"/>
</dbReference>
<evidence type="ECO:0000256" key="2">
    <source>
        <dbReference type="ARBA" id="ARBA00022759"/>
    </source>
</evidence>
<comment type="caution">
    <text evidence="5">The sequence shown here is derived from an EMBL/GenBank/DDBJ whole genome shotgun (WGS) entry which is preliminary data.</text>
</comment>
<protein>
    <submittedName>
        <fullName evidence="5">Thermonuclease family protein</fullName>
    </submittedName>
</protein>
<dbReference type="RefSeq" id="WP_075172500.1">
    <property type="nucleotide sequence ID" value="NZ_CP041336.1"/>
</dbReference>
<proteinExistence type="predicted"/>
<evidence type="ECO:0000313" key="6">
    <source>
        <dbReference type="Proteomes" id="UP001169862"/>
    </source>
</evidence>
<keyword evidence="3" id="KW-0378">Hydrolase</keyword>
<dbReference type="InterPro" id="IPR035437">
    <property type="entry name" value="SNase_OB-fold_sf"/>
</dbReference>
<keyword evidence="1" id="KW-0540">Nuclease</keyword>
<dbReference type="GeneID" id="89456626"/>
<dbReference type="PANTHER" id="PTHR12302:SF3">
    <property type="entry name" value="SERINE_THREONINE-PROTEIN KINASE 31"/>
    <property type="match status" value="1"/>
</dbReference>
<name>A0AAW7XGP1_9GAMM</name>
<evidence type="ECO:0000313" key="5">
    <source>
        <dbReference type="EMBL" id="MDO6452040.1"/>
    </source>
</evidence>